<dbReference type="Proteomes" id="UP001218218">
    <property type="component" value="Unassembled WGS sequence"/>
</dbReference>
<organism evidence="1 2">
    <name type="scientific">Mycena albidolilacea</name>
    <dbReference type="NCBI Taxonomy" id="1033008"/>
    <lineage>
        <taxon>Eukaryota</taxon>
        <taxon>Fungi</taxon>
        <taxon>Dikarya</taxon>
        <taxon>Basidiomycota</taxon>
        <taxon>Agaricomycotina</taxon>
        <taxon>Agaricomycetes</taxon>
        <taxon>Agaricomycetidae</taxon>
        <taxon>Agaricales</taxon>
        <taxon>Marasmiineae</taxon>
        <taxon>Mycenaceae</taxon>
        <taxon>Mycena</taxon>
    </lineage>
</organism>
<dbReference type="AlphaFoldDB" id="A0AAD7AAJ5"/>
<proteinExistence type="predicted"/>
<comment type="caution">
    <text evidence="1">The sequence shown here is derived from an EMBL/GenBank/DDBJ whole genome shotgun (WGS) entry which is preliminary data.</text>
</comment>
<gene>
    <name evidence="1" type="ORF">DFH08DRAFT_692243</name>
</gene>
<evidence type="ECO:0000313" key="1">
    <source>
        <dbReference type="EMBL" id="KAJ7353495.1"/>
    </source>
</evidence>
<protein>
    <submittedName>
        <fullName evidence="1">Uncharacterized protein</fullName>
    </submittedName>
</protein>
<dbReference type="EMBL" id="JARIHO010000011">
    <property type="protein sequence ID" value="KAJ7353495.1"/>
    <property type="molecule type" value="Genomic_DNA"/>
</dbReference>
<name>A0AAD7AAJ5_9AGAR</name>
<keyword evidence="2" id="KW-1185">Reference proteome</keyword>
<evidence type="ECO:0000313" key="2">
    <source>
        <dbReference type="Proteomes" id="UP001218218"/>
    </source>
</evidence>
<reference evidence="1" key="1">
    <citation type="submission" date="2023-03" db="EMBL/GenBank/DDBJ databases">
        <title>Massive genome expansion in bonnet fungi (Mycena s.s.) driven by repeated elements and novel gene families across ecological guilds.</title>
        <authorList>
            <consortium name="Lawrence Berkeley National Laboratory"/>
            <person name="Harder C.B."/>
            <person name="Miyauchi S."/>
            <person name="Viragh M."/>
            <person name="Kuo A."/>
            <person name="Thoen E."/>
            <person name="Andreopoulos B."/>
            <person name="Lu D."/>
            <person name="Skrede I."/>
            <person name="Drula E."/>
            <person name="Henrissat B."/>
            <person name="Morin E."/>
            <person name="Kohler A."/>
            <person name="Barry K."/>
            <person name="LaButti K."/>
            <person name="Morin E."/>
            <person name="Salamov A."/>
            <person name="Lipzen A."/>
            <person name="Mereny Z."/>
            <person name="Hegedus B."/>
            <person name="Baldrian P."/>
            <person name="Stursova M."/>
            <person name="Weitz H."/>
            <person name="Taylor A."/>
            <person name="Grigoriev I.V."/>
            <person name="Nagy L.G."/>
            <person name="Martin F."/>
            <person name="Kauserud H."/>
        </authorList>
    </citation>
    <scope>NUCLEOTIDE SEQUENCE</scope>
    <source>
        <strain evidence="1">CBHHK002</strain>
    </source>
</reference>
<sequence>MRDGGALLEACPAGDAEDWAAAVTTWALLEEAYGFHTSTAALPSKPGLRPAEVAQWIKYGRSTTRETQVESQEKLVEKWWQWWASLAPQWCKKDEEGRPAIGEETGDWGALAHPGGNGMLTVLLPLVWWRRGETSEVASEDWVAAVRDVGWVLKGLLSTANNKYVPLLTRCDSTNHRSHAE</sequence>
<accession>A0AAD7AAJ5</accession>